<name>A0ABY9HAA5_9MOLU</name>
<dbReference type="PANTHER" id="PTHR10000">
    <property type="entry name" value="PHOSPHOSERINE PHOSPHATASE"/>
    <property type="match status" value="1"/>
</dbReference>
<sequence>MDKPKIIFIDLDGTALDGSAAKIWQKRPTQKTINTVKELNKQIPIVVSTGRGVNSKTEEIIKQLQLPLNYIAWNGAQIIQDGKIIHQEAIDAKTMQELFTDIAKDFDYVVLNSDGTNSSYVKNKMLRYFMGYGGKGHAQKFSSFQNNFDIYKALVWNFSTKKTHKLGKILQEKYKGKLNITFAGEHNELLEITSPKCSKGEAEVKYCASVNVVPKDAMHIGDTMNDASTKGKVGTLVAMQNAVEDLKQVADIITPISCDEAGLAQFLEQFLDK</sequence>
<dbReference type="Pfam" id="PF08282">
    <property type="entry name" value="Hydrolase_3"/>
    <property type="match status" value="1"/>
</dbReference>
<dbReference type="GO" id="GO:0016787">
    <property type="term" value="F:hydrolase activity"/>
    <property type="evidence" value="ECO:0007669"/>
    <property type="project" value="UniProtKB-KW"/>
</dbReference>
<dbReference type="Gene3D" id="3.40.50.1000">
    <property type="entry name" value="HAD superfamily/HAD-like"/>
    <property type="match status" value="1"/>
</dbReference>
<dbReference type="Gene3D" id="3.30.1240.10">
    <property type="match status" value="1"/>
</dbReference>
<dbReference type="NCBIfam" id="TIGR01484">
    <property type="entry name" value="HAD-SF-IIB"/>
    <property type="match status" value="1"/>
</dbReference>
<reference evidence="1" key="1">
    <citation type="submission" date="2023-08" db="EMBL/GenBank/DDBJ databases">
        <title>Complete genome sequence of Mycoplasma seminis 2200.</title>
        <authorList>
            <person name="Spergser J."/>
        </authorList>
    </citation>
    <scope>NUCLEOTIDE SEQUENCE [LARGE SCALE GENOMIC DNA]</scope>
    <source>
        <strain evidence="1">2200</strain>
    </source>
</reference>
<evidence type="ECO:0000313" key="1">
    <source>
        <dbReference type="EMBL" id="WLP85258.1"/>
    </source>
</evidence>
<evidence type="ECO:0000313" key="2">
    <source>
        <dbReference type="Proteomes" id="UP001237011"/>
    </source>
</evidence>
<gene>
    <name evidence="1" type="ORF">Q8852_02965</name>
</gene>
<keyword evidence="1" id="KW-0378">Hydrolase</keyword>
<dbReference type="InterPro" id="IPR006379">
    <property type="entry name" value="HAD-SF_hydro_IIB"/>
</dbReference>
<dbReference type="InterPro" id="IPR023214">
    <property type="entry name" value="HAD_sf"/>
</dbReference>
<dbReference type="SUPFAM" id="SSF56784">
    <property type="entry name" value="HAD-like"/>
    <property type="match status" value="1"/>
</dbReference>
<dbReference type="EMBL" id="CP132191">
    <property type="protein sequence ID" value="WLP85258.1"/>
    <property type="molecule type" value="Genomic_DNA"/>
</dbReference>
<organism evidence="1 2">
    <name type="scientific">Mycoplasma seminis</name>
    <dbReference type="NCBI Taxonomy" id="512749"/>
    <lineage>
        <taxon>Bacteria</taxon>
        <taxon>Bacillati</taxon>
        <taxon>Mycoplasmatota</taxon>
        <taxon>Mollicutes</taxon>
        <taxon>Mycoplasmataceae</taxon>
        <taxon>Mycoplasma</taxon>
    </lineage>
</organism>
<dbReference type="PANTHER" id="PTHR10000:SF8">
    <property type="entry name" value="HAD SUPERFAMILY HYDROLASE-LIKE, TYPE 3"/>
    <property type="match status" value="1"/>
</dbReference>
<accession>A0ABY9HAA5</accession>
<proteinExistence type="predicted"/>
<dbReference type="RefSeq" id="WP_305937694.1">
    <property type="nucleotide sequence ID" value="NZ_CP132191.1"/>
</dbReference>
<protein>
    <submittedName>
        <fullName evidence="1">HAD-IIB family hydrolase</fullName>
    </submittedName>
</protein>
<dbReference type="InterPro" id="IPR036412">
    <property type="entry name" value="HAD-like_sf"/>
</dbReference>
<dbReference type="Proteomes" id="UP001237011">
    <property type="component" value="Chromosome"/>
</dbReference>
<keyword evidence="2" id="KW-1185">Reference proteome</keyword>